<dbReference type="InterPro" id="IPR004358">
    <property type="entry name" value="Sig_transdc_His_kin-like_C"/>
</dbReference>
<accession>A0ABN6F0H1</accession>
<proteinExistence type="predicted"/>
<keyword evidence="6 10" id="KW-0418">Kinase</keyword>
<evidence type="ECO:0000256" key="4">
    <source>
        <dbReference type="ARBA" id="ARBA00022679"/>
    </source>
</evidence>
<evidence type="ECO:0000256" key="1">
    <source>
        <dbReference type="ARBA" id="ARBA00000085"/>
    </source>
</evidence>
<dbReference type="PROSITE" id="PS50109">
    <property type="entry name" value="HIS_KIN"/>
    <property type="match status" value="1"/>
</dbReference>
<dbReference type="InterPro" id="IPR036890">
    <property type="entry name" value="HATPase_C_sf"/>
</dbReference>
<name>A0ABN6F0H1_9BACT</name>
<comment type="catalytic activity">
    <reaction evidence="1">
        <text>ATP + protein L-histidine = ADP + protein N-phospho-L-histidine.</text>
        <dbReference type="EC" id="2.7.13.3"/>
    </reaction>
</comment>
<keyword evidence="7" id="KW-0067">ATP-binding</keyword>
<dbReference type="CDD" id="cd00075">
    <property type="entry name" value="HATPase"/>
    <property type="match status" value="1"/>
</dbReference>
<dbReference type="Gene3D" id="3.30.565.10">
    <property type="entry name" value="Histidine kinase-like ATPase, C-terminal domain"/>
    <property type="match status" value="1"/>
</dbReference>
<dbReference type="SMART" id="SM00387">
    <property type="entry name" value="HATPase_c"/>
    <property type="match status" value="1"/>
</dbReference>
<evidence type="ECO:0000259" key="9">
    <source>
        <dbReference type="PROSITE" id="PS50109"/>
    </source>
</evidence>
<evidence type="ECO:0000256" key="2">
    <source>
        <dbReference type="ARBA" id="ARBA00012438"/>
    </source>
</evidence>
<organism evidence="10 11">
    <name type="scientific">Desulfoluna limicola</name>
    <dbReference type="NCBI Taxonomy" id="2810562"/>
    <lineage>
        <taxon>Bacteria</taxon>
        <taxon>Pseudomonadati</taxon>
        <taxon>Thermodesulfobacteriota</taxon>
        <taxon>Desulfobacteria</taxon>
        <taxon>Desulfobacterales</taxon>
        <taxon>Desulfolunaceae</taxon>
        <taxon>Desulfoluna</taxon>
    </lineage>
</organism>
<dbReference type="PANTHER" id="PTHR43065:SF10">
    <property type="entry name" value="PEROXIDE STRESS-ACTIVATED HISTIDINE KINASE MAK3"/>
    <property type="match status" value="1"/>
</dbReference>
<dbReference type="InterPro" id="IPR003594">
    <property type="entry name" value="HATPase_dom"/>
</dbReference>
<dbReference type="PRINTS" id="PR00344">
    <property type="entry name" value="BCTRLSENSOR"/>
</dbReference>
<evidence type="ECO:0000256" key="3">
    <source>
        <dbReference type="ARBA" id="ARBA00022553"/>
    </source>
</evidence>
<evidence type="ECO:0000256" key="5">
    <source>
        <dbReference type="ARBA" id="ARBA00022741"/>
    </source>
</evidence>
<dbReference type="EC" id="2.7.13.3" evidence="2"/>
<dbReference type="Pfam" id="PF02518">
    <property type="entry name" value="HATPase_c"/>
    <property type="match status" value="1"/>
</dbReference>
<evidence type="ECO:0000313" key="10">
    <source>
        <dbReference type="EMBL" id="BCS95444.1"/>
    </source>
</evidence>
<dbReference type="GO" id="GO:0016301">
    <property type="term" value="F:kinase activity"/>
    <property type="evidence" value="ECO:0007669"/>
    <property type="project" value="UniProtKB-KW"/>
</dbReference>
<keyword evidence="4" id="KW-0808">Transferase</keyword>
<gene>
    <name evidence="10" type="ORF">DSLASN_10760</name>
</gene>
<evidence type="ECO:0000256" key="8">
    <source>
        <dbReference type="ARBA" id="ARBA00023012"/>
    </source>
</evidence>
<dbReference type="PANTHER" id="PTHR43065">
    <property type="entry name" value="SENSOR HISTIDINE KINASE"/>
    <property type="match status" value="1"/>
</dbReference>
<reference evidence="10 11" key="1">
    <citation type="submission" date="2021-02" db="EMBL/GenBank/DDBJ databases">
        <title>Complete genome of Desulfoluna sp. strain ASN36.</title>
        <authorList>
            <person name="Takahashi A."/>
            <person name="Kojima H."/>
            <person name="Fukui M."/>
        </authorList>
    </citation>
    <scope>NUCLEOTIDE SEQUENCE [LARGE SCALE GENOMIC DNA]</scope>
    <source>
        <strain evidence="10 11">ASN36</strain>
    </source>
</reference>
<keyword evidence="11" id="KW-1185">Reference proteome</keyword>
<dbReference type="Proteomes" id="UP001320148">
    <property type="component" value="Chromosome"/>
</dbReference>
<sequence length="182" mass="19965">MKEISLHILDVAENGITAGADLITLVVDEAVNRNVLSITISDNGSGLSQEQQAKVVDPFYTTRTTRRVGMGLSLLQAAAERCDGRFSFTSEEGKGSCVFCSFLYNHIDRAPLGNMASTLSVLMAGYPEVDFLYCHLYNGREFQFDTREIRQQLEGIALNEPAVLSHLKAGIEEGLEEIKGSE</sequence>
<keyword evidence="8" id="KW-0902">Two-component regulatory system</keyword>
<keyword evidence="3" id="KW-0597">Phosphoprotein</keyword>
<protein>
    <recommendedName>
        <fullName evidence="2">histidine kinase</fullName>
        <ecNumber evidence="2">2.7.13.3</ecNumber>
    </recommendedName>
</protein>
<evidence type="ECO:0000313" key="11">
    <source>
        <dbReference type="Proteomes" id="UP001320148"/>
    </source>
</evidence>
<keyword evidence="5" id="KW-0547">Nucleotide-binding</keyword>
<dbReference type="EMBL" id="AP024488">
    <property type="protein sequence ID" value="BCS95444.1"/>
    <property type="molecule type" value="Genomic_DNA"/>
</dbReference>
<dbReference type="InterPro" id="IPR005467">
    <property type="entry name" value="His_kinase_dom"/>
</dbReference>
<feature type="domain" description="Histidine kinase" evidence="9">
    <location>
        <begin position="1"/>
        <end position="106"/>
    </location>
</feature>
<evidence type="ECO:0000256" key="6">
    <source>
        <dbReference type="ARBA" id="ARBA00022777"/>
    </source>
</evidence>
<evidence type="ECO:0000256" key="7">
    <source>
        <dbReference type="ARBA" id="ARBA00022840"/>
    </source>
</evidence>
<dbReference type="RefSeq" id="WP_236891690.1">
    <property type="nucleotide sequence ID" value="NZ_AP024488.1"/>
</dbReference>
<dbReference type="SUPFAM" id="SSF55874">
    <property type="entry name" value="ATPase domain of HSP90 chaperone/DNA topoisomerase II/histidine kinase"/>
    <property type="match status" value="1"/>
</dbReference>